<reference evidence="2" key="2">
    <citation type="journal article" date="2015" name="Fish Shellfish Immunol.">
        <title>Early steps in the European eel (Anguilla anguilla)-Vibrio vulnificus interaction in the gills: Role of the RtxA13 toxin.</title>
        <authorList>
            <person name="Callol A."/>
            <person name="Pajuelo D."/>
            <person name="Ebbesson L."/>
            <person name="Teles M."/>
            <person name="MacKenzie S."/>
            <person name="Amaro C."/>
        </authorList>
    </citation>
    <scope>NUCLEOTIDE SEQUENCE</scope>
</reference>
<protein>
    <submittedName>
        <fullName evidence="2">Uncharacterized protein</fullName>
    </submittedName>
</protein>
<accession>A0A0E9TEH7</accession>
<keyword evidence="1" id="KW-0812">Transmembrane</keyword>
<dbReference type="AlphaFoldDB" id="A0A0E9TEH7"/>
<reference evidence="2" key="1">
    <citation type="submission" date="2014-11" db="EMBL/GenBank/DDBJ databases">
        <authorList>
            <person name="Amaro Gonzalez C."/>
        </authorList>
    </citation>
    <scope>NUCLEOTIDE SEQUENCE</scope>
</reference>
<keyword evidence="1" id="KW-1133">Transmembrane helix</keyword>
<proteinExistence type="predicted"/>
<evidence type="ECO:0000313" key="2">
    <source>
        <dbReference type="EMBL" id="JAH51842.1"/>
    </source>
</evidence>
<dbReference type="EMBL" id="GBXM01056735">
    <property type="protein sequence ID" value="JAH51842.1"/>
    <property type="molecule type" value="Transcribed_RNA"/>
</dbReference>
<keyword evidence="1" id="KW-0472">Membrane</keyword>
<feature type="transmembrane region" description="Helical" evidence="1">
    <location>
        <begin position="7"/>
        <end position="28"/>
    </location>
</feature>
<sequence>MQYKYSLSISFNSIYNLRYILLYAFLLIEES</sequence>
<organism evidence="2">
    <name type="scientific">Anguilla anguilla</name>
    <name type="common">European freshwater eel</name>
    <name type="synonym">Muraena anguilla</name>
    <dbReference type="NCBI Taxonomy" id="7936"/>
    <lineage>
        <taxon>Eukaryota</taxon>
        <taxon>Metazoa</taxon>
        <taxon>Chordata</taxon>
        <taxon>Craniata</taxon>
        <taxon>Vertebrata</taxon>
        <taxon>Euteleostomi</taxon>
        <taxon>Actinopterygii</taxon>
        <taxon>Neopterygii</taxon>
        <taxon>Teleostei</taxon>
        <taxon>Anguilliformes</taxon>
        <taxon>Anguillidae</taxon>
        <taxon>Anguilla</taxon>
    </lineage>
</organism>
<evidence type="ECO:0000256" key="1">
    <source>
        <dbReference type="SAM" id="Phobius"/>
    </source>
</evidence>
<name>A0A0E9TEH7_ANGAN</name>